<protein>
    <submittedName>
        <fullName evidence="4">TolC family protein</fullName>
    </submittedName>
</protein>
<feature type="compositionally biased region" description="Basic and acidic residues" evidence="3">
    <location>
        <begin position="39"/>
        <end position="51"/>
    </location>
</feature>
<dbReference type="GO" id="GO:0015562">
    <property type="term" value="F:efflux transmembrane transporter activity"/>
    <property type="evidence" value="ECO:0007669"/>
    <property type="project" value="InterPro"/>
</dbReference>
<gene>
    <name evidence="4" type="ORF">FIT61_06420</name>
</gene>
<accession>A0AAE6FUW7</accession>
<evidence type="ECO:0000256" key="3">
    <source>
        <dbReference type="SAM" id="MobiDB-lite"/>
    </source>
</evidence>
<evidence type="ECO:0000256" key="2">
    <source>
        <dbReference type="SAM" id="Coils"/>
    </source>
</evidence>
<dbReference type="InterPro" id="IPR003423">
    <property type="entry name" value="OMP_efflux"/>
</dbReference>
<dbReference type="Pfam" id="PF02321">
    <property type="entry name" value="OEP"/>
    <property type="match status" value="1"/>
</dbReference>
<keyword evidence="2" id="KW-0175">Coiled coil</keyword>
<dbReference type="KEGG" id="mrk:FIT61_06420"/>
<dbReference type="EMBL" id="CP040986">
    <property type="protein sequence ID" value="QDD14181.1"/>
    <property type="molecule type" value="Genomic_DNA"/>
</dbReference>
<dbReference type="PANTHER" id="PTHR30203">
    <property type="entry name" value="OUTER MEMBRANE CATION EFFLUX PROTEIN"/>
    <property type="match status" value="1"/>
</dbReference>
<keyword evidence="5" id="KW-1185">Reference proteome</keyword>
<feature type="region of interest" description="Disordered" evidence="3">
    <location>
        <begin position="20"/>
        <end position="51"/>
    </location>
</feature>
<dbReference type="PANTHER" id="PTHR30203:SF33">
    <property type="entry name" value="BLR4455 PROTEIN"/>
    <property type="match status" value="1"/>
</dbReference>
<dbReference type="Proteomes" id="UP000312102">
    <property type="component" value="Chromosome"/>
</dbReference>
<reference evidence="4 5" key="1">
    <citation type="journal article" date="2019" name="ISME J.">
        <title>Evolution in action: habitat transition from sediment to the pelagial leads to genome streamlining in Methylophilaceae.</title>
        <authorList>
            <person name="Salcher M."/>
            <person name="Schaefle D."/>
            <person name="Kaspar M."/>
            <person name="Neuenschwander S.M."/>
            <person name="Ghai R."/>
        </authorList>
    </citation>
    <scope>NUCLEOTIDE SEQUENCE [LARGE SCALE GENOMIC DNA]</scope>
    <source>
        <strain evidence="4 5">MMS-RI-1</strain>
    </source>
</reference>
<proteinExistence type="inferred from homology"/>
<dbReference type="SUPFAM" id="SSF56954">
    <property type="entry name" value="Outer membrane efflux proteins (OEP)"/>
    <property type="match status" value="1"/>
</dbReference>
<evidence type="ECO:0000313" key="4">
    <source>
        <dbReference type="EMBL" id="QDD14181.1"/>
    </source>
</evidence>
<feature type="coiled-coil region" evidence="2">
    <location>
        <begin position="323"/>
        <end position="387"/>
    </location>
</feature>
<name>A0AAE6FUW7_9PROT</name>
<comment type="similarity">
    <text evidence="1">Belongs to the outer membrane factor (OMF) (TC 1.B.17) family.</text>
</comment>
<organism evidence="4 5">
    <name type="scientific">Candidatus Methylopumilus rimovensis</name>
    <dbReference type="NCBI Taxonomy" id="2588535"/>
    <lineage>
        <taxon>Bacteria</taxon>
        <taxon>Pseudomonadati</taxon>
        <taxon>Pseudomonadota</taxon>
        <taxon>Betaproteobacteria</taxon>
        <taxon>Nitrosomonadales</taxon>
        <taxon>Methylophilaceae</taxon>
        <taxon>Candidatus Methylopumilus</taxon>
    </lineage>
</organism>
<dbReference type="AlphaFoldDB" id="A0AAE6FUW7"/>
<dbReference type="InterPro" id="IPR010131">
    <property type="entry name" value="MdtP/NodT-like"/>
</dbReference>
<dbReference type="Gene3D" id="1.20.1600.10">
    <property type="entry name" value="Outer membrane efflux proteins (OEP)"/>
    <property type="match status" value="1"/>
</dbReference>
<sequence length="564" mass="63613">MLCFSLAFAEIVDQSKGNISLEPSKSFKPEDYSAGPPSDLKKSLNDYQEKKENQTKKIRIDLKQAIEEADKASVIDSAFDKTQANSFSITDIRAKALKNNLSIEVAKIDPAIAGAALRQEQAKFDNIIFAYAQQSNRDTPRISSDNIGIKSNNALNGEGKLSILEQNIRTTDIAAGVKVPLRTGGTVTLSSPIESKRDKGVFGSEEYRSAMRFSISQPLLRNAGKTVNEASIRVSEFNQQAIQYKTKLLAIRIIAMTDKSYWSLYEAWAQLDVRRQQYRLAIQNLNMVKRRVTEGLTAAIELNRAEIGVADRMEALIIAETNLKLAQRQLRFYMNDMDTEDRQPNIINTITEPNLVRYEFDREKLLNEALSARLELLELEVKLAADAINIQYLENQTLPLFTLDYQYGALSPSANNFGNVYQNTLNGQFNDWSVGLKFEMPFTNEANKGRLEEAVQQRNKRLATKQLQTLTVKKEIYDALDQVENNWQRILAARQQVVIAGLNYDAELKQFNEGLRTMTEVLETLTRLGEAQIKEVRAVSDYQASFVDTAYATGTVLGYSKLDF</sequence>
<evidence type="ECO:0000313" key="5">
    <source>
        <dbReference type="Proteomes" id="UP000312102"/>
    </source>
</evidence>
<evidence type="ECO:0000256" key="1">
    <source>
        <dbReference type="ARBA" id="ARBA00007613"/>
    </source>
</evidence>